<dbReference type="RefSeq" id="WP_118257309.1">
    <property type="nucleotide sequence ID" value="NZ_QRKN01000001.1"/>
</dbReference>
<sequence>MSILSNVENTFAEKGIKYLKGNNSNSNILNVPYRGINNESNHINIYMDIDEEQQVIKFTFEGKANNNHEISDIKSKLLDINATLNFGNLSMRNDSDTIEYRIDYKVEEDSFSFDEYNKNIIRCINVYENLKENDLI</sequence>
<organism evidence="1 2">
    <name type="scientific">Agathobacter rectalis</name>
    <dbReference type="NCBI Taxonomy" id="39491"/>
    <lineage>
        <taxon>Bacteria</taxon>
        <taxon>Bacillati</taxon>
        <taxon>Bacillota</taxon>
        <taxon>Clostridia</taxon>
        <taxon>Lachnospirales</taxon>
        <taxon>Lachnospiraceae</taxon>
        <taxon>Agathobacter</taxon>
    </lineage>
</organism>
<comment type="caution">
    <text evidence="1">The sequence shown here is derived from an EMBL/GenBank/DDBJ whole genome shotgun (WGS) entry which is preliminary data.</text>
</comment>
<proteinExistence type="predicted"/>
<reference evidence="1 2" key="1">
    <citation type="submission" date="2018-08" db="EMBL/GenBank/DDBJ databases">
        <title>A genome reference for cultivated species of the human gut microbiota.</title>
        <authorList>
            <person name="Zou Y."/>
            <person name="Xue W."/>
            <person name="Luo G."/>
        </authorList>
    </citation>
    <scope>NUCLEOTIDE SEQUENCE [LARGE SCALE GENOMIC DNA]</scope>
    <source>
        <strain evidence="1 2">AM16-11</strain>
    </source>
</reference>
<gene>
    <name evidence="1" type="ORF">DW172_03910</name>
</gene>
<dbReference type="AlphaFoldDB" id="A0A414ZRE3"/>
<dbReference type="EMBL" id="QRKN01000001">
    <property type="protein sequence ID" value="RHI25833.1"/>
    <property type="molecule type" value="Genomic_DNA"/>
</dbReference>
<evidence type="ECO:0000313" key="1">
    <source>
        <dbReference type="EMBL" id="RHI25833.1"/>
    </source>
</evidence>
<evidence type="ECO:0000313" key="2">
    <source>
        <dbReference type="Proteomes" id="UP000285865"/>
    </source>
</evidence>
<accession>A0A414ZRE3</accession>
<dbReference type="Proteomes" id="UP000285865">
    <property type="component" value="Unassembled WGS sequence"/>
</dbReference>
<name>A0A414ZRE3_9FIRM</name>
<protein>
    <submittedName>
        <fullName evidence="1">Uncharacterized protein</fullName>
    </submittedName>
</protein>